<reference evidence="4" key="1">
    <citation type="submission" date="2021-01" db="EMBL/GenBank/DDBJ databases">
        <authorList>
            <person name="Corre E."/>
            <person name="Pelletier E."/>
            <person name="Niang G."/>
            <person name="Scheremetjew M."/>
            <person name="Finn R."/>
            <person name="Kale V."/>
            <person name="Holt S."/>
            <person name="Cochrane G."/>
            <person name="Meng A."/>
            <person name="Brown T."/>
            <person name="Cohen L."/>
        </authorList>
    </citation>
    <scope>NUCLEOTIDE SEQUENCE</scope>
    <source>
        <strain evidence="4">CCMP1320</strain>
    </source>
</reference>
<name>A0A7S3QUZ1_DUNTE</name>
<feature type="region of interest" description="Disordered" evidence="2">
    <location>
        <begin position="238"/>
        <end position="295"/>
    </location>
</feature>
<evidence type="ECO:0000259" key="3">
    <source>
        <dbReference type="PROSITE" id="PS50222"/>
    </source>
</evidence>
<evidence type="ECO:0000256" key="1">
    <source>
        <dbReference type="ARBA" id="ARBA00022837"/>
    </source>
</evidence>
<evidence type="ECO:0000256" key="2">
    <source>
        <dbReference type="SAM" id="MobiDB-lite"/>
    </source>
</evidence>
<dbReference type="InterPro" id="IPR018247">
    <property type="entry name" value="EF_Hand_1_Ca_BS"/>
</dbReference>
<accession>A0A7S3QUZ1</accession>
<feature type="region of interest" description="Disordered" evidence="2">
    <location>
        <begin position="24"/>
        <end position="67"/>
    </location>
</feature>
<dbReference type="InterPro" id="IPR011992">
    <property type="entry name" value="EF-hand-dom_pair"/>
</dbReference>
<organism evidence="4">
    <name type="scientific">Dunaliella tertiolecta</name>
    <name type="common">Green alga</name>
    <dbReference type="NCBI Taxonomy" id="3047"/>
    <lineage>
        <taxon>Eukaryota</taxon>
        <taxon>Viridiplantae</taxon>
        <taxon>Chlorophyta</taxon>
        <taxon>core chlorophytes</taxon>
        <taxon>Chlorophyceae</taxon>
        <taxon>CS clade</taxon>
        <taxon>Chlamydomonadales</taxon>
        <taxon>Dunaliellaceae</taxon>
        <taxon>Dunaliella</taxon>
    </lineage>
</organism>
<feature type="compositionally biased region" description="Low complexity" evidence="2">
    <location>
        <begin position="58"/>
        <end position="67"/>
    </location>
</feature>
<dbReference type="PROSITE" id="PS50222">
    <property type="entry name" value="EF_HAND_2"/>
    <property type="match status" value="1"/>
</dbReference>
<protein>
    <recommendedName>
        <fullName evidence="3">EF-hand domain-containing protein</fullName>
    </recommendedName>
</protein>
<keyword evidence="1" id="KW-0106">Calcium</keyword>
<dbReference type="SUPFAM" id="SSF47473">
    <property type="entry name" value="EF-hand"/>
    <property type="match status" value="1"/>
</dbReference>
<dbReference type="EMBL" id="HBIP01015165">
    <property type="protein sequence ID" value="CAE0493751.1"/>
    <property type="molecule type" value="Transcribed_RNA"/>
</dbReference>
<sequence length="325" mass="35634">MLTDERPTALEALHHPWLEAAAADANSTRRSGWLSSRSSSSSSSSDEEEGQADRHTSNTDTSSSSYDDSLVQRLQQYGTYNRLKQVALSKLASFIAAYDNPRLAELKEAFSSKDDAGNLTGKVPYHKVERVLKNGEFQLSDLEVRQLLSSFHVDSEGNIDINEWLAALIDWREVQSTDQWDALISRVFDTFDLDHSGRLGAAELESLLCDEEVGCLVEDTVPAAMRAAEVDSMTSIDYPADASSNGAAEGGQASNAGQASNDGRGLGGAECSPREHQQRQQKQQLPVSKSPWDGGGIDLPAFAKLLRTAQHDKLELYDSRRVKRE</sequence>
<dbReference type="GO" id="GO:0005509">
    <property type="term" value="F:calcium ion binding"/>
    <property type="evidence" value="ECO:0007669"/>
    <property type="project" value="InterPro"/>
</dbReference>
<dbReference type="Gene3D" id="1.10.238.10">
    <property type="entry name" value="EF-hand"/>
    <property type="match status" value="1"/>
</dbReference>
<evidence type="ECO:0000313" key="4">
    <source>
        <dbReference type="EMBL" id="CAE0493751.1"/>
    </source>
</evidence>
<dbReference type="InterPro" id="IPR002048">
    <property type="entry name" value="EF_hand_dom"/>
</dbReference>
<feature type="domain" description="EF-hand" evidence="3">
    <location>
        <begin position="179"/>
        <end position="214"/>
    </location>
</feature>
<gene>
    <name evidence="4" type="ORF">DTER00134_LOCUS8824</name>
</gene>
<dbReference type="AlphaFoldDB" id="A0A7S3QUZ1"/>
<feature type="compositionally biased region" description="Low complexity" evidence="2">
    <location>
        <begin position="28"/>
        <end position="44"/>
    </location>
</feature>
<dbReference type="PROSITE" id="PS00018">
    <property type="entry name" value="EF_HAND_1"/>
    <property type="match status" value="1"/>
</dbReference>
<feature type="compositionally biased region" description="Polar residues" evidence="2">
    <location>
        <begin position="242"/>
        <end position="261"/>
    </location>
</feature>
<proteinExistence type="predicted"/>